<evidence type="ECO:0000313" key="3">
    <source>
        <dbReference type="Proteomes" id="UP000069902"/>
    </source>
</evidence>
<keyword evidence="2" id="KW-0808">Transferase</keyword>
<evidence type="ECO:0000313" key="2">
    <source>
        <dbReference type="EMBL" id="CUI16168.1"/>
    </source>
</evidence>
<dbReference type="EMBL" id="LN879502">
    <property type="protein sequence ID" value="CUI16168.1"/>
    <property type="molecule type" value="Genomic_DNA"/>
</dbReference>
<dbReference type="AlphaFoldDB" id="A0A0U5J8R8"/>
<reference evidence="3" key="1">
    <citation type="submission" date="2015-09" db="EMBL/GenBank/DDBJ databases">
        <authorList>
            <person name="Bertelli C."/>
        </authorList>
    </citation>
    <scope>NUCLEOTIDE SEQUENCE [LARGE SCALE GENOMIC DNA]</scope>
    <source>
        <strain evidence="3">KNic</strain>
    </source>
</reference>
<sequence>MVKPVLNLTQYIEEGVMTPSLAVVIQDFHQSYLQAAKNSCSYEKAHQLFNQLFELVIQQIDNPYRFEIFHTSIRKPFDYYQFGLDFIRPLIDFSVSKIFGFESVEQIIKQLEKGENVILLANHQTEPDPQIISLLLENINESLASQMIFVAGHRVVSDPLAIPMSMGRNLLCIYSKKHIAHPPEKKAEKVSHNQRTMKKMSELLSAGGRCIYVAPSGGRDRQNSEGQIDISQFDPQSLEMFWLMAKHADHPTHFYPLSLKTYDLMPPPRQVEKELGEKRLAHFTPVHLAFGPEIDMDNFPGSENLDKKSKRNKRAEYIWEIVHQNYQLFTALDTPQKAPIFELREKARSSITGPCFA</sequence>
<organism evidence="2 3">
    <name type="scientific">Candidatus Protochlamydia naegleriophila</name>
    <dbReference type="NCBI Taxonomy" id="389348"/>
    <lineage>
        <taxon>Bacteria</taxon>
        <taxon>Pseudomonadati</taxon>
        <taxon>Chlamydiota</taxon>
        <taxon>Chlamydiia</taxon>
        <taxon>Parachlamydiales</taxon>
        <taxon>Parachlamydiaceae</taxon>
        <taxon>Candidatus Protochlamydia</taxon>
    </lineage>
</organism>
<name>A0A0U5J8R8_9BACT</name>
<dbReference type="PANTHER" id="PTHR35695">
    <property type="entry name" value="GLYCEROL-3-PHOSPHATE ACYLTRANSFERASE, CHLOROPLASTIC"/>
    <property type="match status" value="1"/>
</dbReference>
<dbReference type="GO" id="GO:0006655">
    <property type="term" value="P:phosphatidylglycerol biosynthetic process"/>
    <property type="evidence" value="ECO:0007669"/>
    <property type="project" value="TreeGrafter"/>
</dbReference>
<dbReference type="InterPro" id="IPR016222">
    <property type="entry name" value="G3P_O-acylTrfase_chlp"/>
</dbReference>
<gene>
    <name evidence="2" type="primary">plsB</name>
    <name evidence="2" type="ORF">PNK_0540</name>
</gene>
<accession>A0A0U5J8R8</accession>
<dbReference type="RefSeq" id="WP_079992774.1">
    <property type="nucleotide sequence ID" value="NZ_LN879502.1"/>
</dbReference>
<dbReference type="GO" id="GO:0004366">
    <property type="term" value="F:glycerol-3-phosphate O-acyltransferase activity"/>
    <property type="evidence" value="ECO:0007669"/>
    <property type="project" value="UniProtKB-EC"/>
</dbReference>
<evidence type="ECO:0000259" key="1">
    <source>
        <dbReference type="Pfam" id="PF01553"/>
    </source>
</evidence>
<keyword evidence="2" id="KW-0012">Acyltransferase</keyword>
<dbReference type="PIRSF" id="PIRSF000431">
    <property type="entry name" value="Glycerol-3-P_O-acyltransfrase"/>
    <property type="match status" value="1"/>
</dbReference>
<dbReference type="Gene3D" id="3.40.1130.10">
    <property type="entry name" value="Glycerol-3-phosphate (1)-acyltransferase"/>
    <property type="match status" value="1"/>
</dbReference>
<proteinExistence type="predicted"/>
<dbReference type="PANTHER" id="PTHR35695:SF1">
    <property type="entry name" value="GLYCEROL-3-PHOSPHATE ACYLTRANSFERASE, CHLOROPLASTIC"/>
    <property type="match status" value="1"/>
</dbReference>
<dbReference type="InterPro" id="IPR002123">
    <property type="entry name" value="Plipid/glycerol_acylTrfase"/>
</dbReference>
<protein>
    <submittedName>
        <fullName evidence="2">Glycerol-3-phosphate acyltransferase</fullName>
        <ecNumber evidence="2">2.3.1.15</ecNumber>
    </submittedName>
</protein>
<dbReference type="Proteomes" id="UP000069902">
    <property type="component" value="Chromosome cPNK"/>
</dbReference>
<dbReference type="Pfam" id="PF01553">
    <property type="entry name" value="Acyltransferase"/>
    <property type="match status" value="1"/>
</dbReference>
<dbReference type="SUPFAM" id="SSF69593">
    <property type="entry name" value="Glycerol-3-phosphate (1)-acyltransferase"/>
    <property type="match status" value="1"/>
</dbReference>
<dbReference type="PATRIC" id="fig|389348.3.peg.595"/>
<dbReference type="STRING" id="389348.PNK_0540"/>
<dbReference type="InParanoid" id="A0A0U5J8R8"/>
<feature type="domain" description="Phospholipid/glycerol acyltransferase" evidence="1">
    <location>
        <begin position="109"/>
        <end position="255"/>
    </location>
</feature>
<keyword evidence="3" id="KW-1185">Reference proteome</keyword>
<dbReference type="KEGG" id="pnl:PNK_0540"/>
<dbReference type="EC" id="2.3.1.15" evidence="2"/>